<evidence type="ECO:0000256" key="8">
    <source>
        <dbReference type="SAM" id="SignalP"/>
    </source>
</evidence>
<comment type="caution">
    <text evidence="10">The sequence shown here is derived from an EMBL/GenBank/DDBJ whole genome shotgun (WGS) entry which is preliminary data.</text>
</comment>
<keyword evidence="5" id="KW-1015">Disulfide bond</keyword>
<comment type="caution">
    <text evidence="7">Lacks conserved residue(s) required for the propagation of feature annotation.</text>
</comment>
<feature type="chain" id="PRO_5042071787" description="SRCR domain-containing protein" evidence="8">
    <location>
        <begin position="19"/>
        <end position="164"/>
    </location>
</feature>
<evidence type="ECO:0000313" key="10">
    <source>
        <dbReference type="EMBL" id="KAJ8347458.1"/>
    </source>
</evidence>
<feature type="signal peptide" evidence="8">
    <location>
        <begin position="1"/>
        <end position="18"/>
    </location>
</feature>
<dbReference type="InterPro" id="IPR001190">
    <property type="entry name" value="SRCR"/>
</dbReference>
<evidence type="ECO:0000256" key="7">
    <source>
        <dbReference type="PROSITE-ProRule" id="PRU00196"/>
    </source>
</evidence>
<dbReference type="SUPFAM" id="SSF56487">
    <property type="entry name" value="SRCR-like"/>
    <property type="match status" value="2"/>
</dbReference>
<evidence type="ECO:0000313" key="11">
    <source>
        <dbReference type="Proteomes" id="UP001221898"/>
    </source>
</evidence>
<dbReference type="FunFam" id="3.10.250.10:FF:000006">
    <property type="entry name" value="neurotrypsin isoform X2"/>
    <property type="match status" value="1"/>
</dbReference>
<evidence type="ECO:0000256" key="5">
    <source>
        <dbReference type="ARBA" id="ARBA00023157"/>
    </source>
</evidence>
<comment type="subcellular location">
    <subcellularLocation>
        <location evidence="1">Secreted</location>
    </subcellularLocation>
</comment>
<accession>A0AAD7R051</accession>
<keyword evidence="2" id="KW-0964">Secreted</keyword>
<feature type="domain" description="SRCR" evidence="9">
    <location>
        <begin position="26"/>
        <end position="126"/>
    </location>
</feature>
<dbReference type="PROSITE" id="PS50287">
    <property type="entry name" value="SRCR_2"/>
    <property type="match status" value="2"/>
</dbReference>
<gene>
    <name evidence="10" type="ORF">AAFF_G00198870</name>
</gene>
<dbReference type="InterPro" id="IPR036772">
    <property type="entry name" value="SRCR-like_dom_sf"/>
</dbReference>
<evidence type="ECO:0000256" key="1">
    <source>
        <dbReference type="ARBA" id="ARBA00004613"/>
    </source>
</evidence>
<dbReference type="Gene3D" id="3.10.250.10">
    <property type="entry name" value="SRCR-like domain"/>
    <property type="match status" value="2"/>
</dbReference>
<name>A0AAD7R051_9TELE</name>
<dbReference type="PRINTS" id="PR00258">
    <property type="entry name" value="SPERACTRCPTR"/>
</dbReference>
<dbReference type="PANTHER" id="PTHR48071">
    <property type="entry name" value="SRCR DOMAIN-CONTAINING PROTEIN"/>
    <property type="match status" value="1"/>
</dbReference>
<feature type="domain" description="SRCR" evidence="9">
    <location>
        <begin position="131"/>
        <end position="164"/>
    </location>
</feature>
<dbReference type="GO" id="GO:0005615">
    <property type="term" value="C:extracellular space"/>
    <property type="evidence" value="ECO:0007669"/>
    <property type="project" value="TreeGrafter"/>
</dbReference>
<keyword evidence="6" id="KW-0325">Glycoprotein</keyword>
<sequence length="164" mass="17667">MMISGALLLLLLISTITTHNTDNNEIRLVNGGSQCSGRVEIYHSGEWGTVCDDIWDMNDAEVVCRQLGCGGALSAIHNDQFGESSGPIWLEDVGCLGSESSLSQYTHPGFESHNSGHDEDAGVIFSDSEQIRLVNGSSQCSGRVEIYHGGQWGTVCGDIWDMNS</sequence>
<evidence type="ECO:0000259" key="9">
    <source>
        <dbReference type="PROSITE" id="PS50287"/>
    </source>
</evidence>
<dbReference type="GO" id="GO:0005886">
    <property type="term" value="C:plasma membrane"/>
    <property type="evidence" value="ECO:0007669"/>
    <property type="project" value="TreeGrafter"/>
</dbReference>
<organism evidence="10 11">
    <name type="scientific">Aldrovandia affinis</name>
    <dbReference type="NCBI Taxonomy" id="143900"/>
    <lineage>
        <taxon>Eukaryota</taxon>
        <taxon>Metazoa</taxon>
        <taxon>Chordata</taxon>
        <taxon>Craniata</taxon>
        <taxon>Vertebrata</taxon>
        <taxon>Euteleostomi</taxon>
        <taxon>Actinopterygii</taxon>
        <taxon>Neopterygii</taxon>
        <taxon>Teleostei</taxon>
        <taxon>Notacanthiformes</taxon>
        <taxon>Halosauridae</taxon>
        <taxon>Aldrovandia</taxon>
    </lineage>
</organism>
<proteinExistence type="predicted"/>
<evidence type="ECO:0000256" key="2">
    <source>
        <dbReference type="ARBA" id="ARBA00022525"/>
    </source>
</evidence>
<dbReference type="PROSITE" id="PS00420">
    <property type="entry name" value="SRCR_1"/>
    <property type="match status" value="1"/>
</dbReference>
<keyword evidence="3 8" id="KW-0732">Signal</keyword>
<dbReference type="GO" id="GO:0004252">
    <property type="term" value="F:serine-type endopeptidase activity"/>
    <property type="evidence" value="ECO:0007669"/>
    <property type="project" value="TreeGrafter"/>
</dbReference>
<evidence type="ECO:0000256" key="6">
    <source>
        <dbReference type="ARBA" id="ARBA00023180"/>
    </source>
</evidence>
<evidence type="ECO:0000256" key="3">
    <source>
        <dbReference type="ARBA" id="ARBA00022729"/>
    </source>
</evidence>
<dbReference type="EMBL" id="JAINUG010002659">
    <property type="protein sequence ID" value="KAJ8347458.1"/>
    <property type="molecule type" value="Genomic_DNA"/>
</dbReference>
<dbReference type="PANTHER" id="PTHR48071:SF15">
    <property type="entry name" value="SRCR DOMAIN-CONTAINING PROTEIN"/>
    <property type="match status" value="1"/>
</dbReference>
<dbReference type="Proteomes" id="UP001221898">
    <property type="component" value="Unassembled WGS sequence"/>
</dbReference>
<reference evidence="10" key="1">
    <citation type="journal article" date="2023" name="Science">
        <title>Genome structures resolve the early diversification of teleost fishes.</title>
        <authorList>
            <person name="Parey E."/>
            <person name="Louis A."/>
            <person name="Montfort J."/>
            <person name="Bouchez O."/>
            <person name="Roques C."/>
            <person name="Iampietro C."/>
            <person name="Lluch J."/>
            <person name="Castinel A."/>
            <person name="Donnadieu C."/>
            <person name="Desvignes T."/>
            <person name="Floi Bucao C."/>
            <person name="Jouanno E."/>
            <person name="Wen M."/>
            <person name="Mejri S."/>
            <person name="Dirks R."/>
            <person name="Jansen H."/>
            <person name="Henkel C."/>
            <person name="Chen W.J."/>
            <person name="Zahm M."/>
            <person name="Cabau C."/>
            <person name="Klopp C."/>
            <person name="Thompson A.W."/>
            <person name="Robinson-Rechavi M."/>
            <person name="Braasch I."/>
            <person name="Lecointre G."/>
            <person name="Bobe J."/>
            <person name="Postlethwait J.H."/>
            <person name="Berthelot C."/>
            <person name="Roest Crollius H."/>
            <person name="Guiguen Y."/>
        </authorList>
    </citation>
    <scope>NUCLEOTIDE SEQUENCE</scope>
    <source>
        <strain evidence="10">NC1722</strain>
    </source>
</reference>
<dbReference type="SMART" id="SM00202">
    <property type="entry name" value="SR"/>
    <property type="match status" value="1"/>
</dbReference>
<dbReference type="GO" id="GO:0031638">
    <property type="term" value="P:zymogen activation"/>
    <property type="evidence" value="ECO:0007669"/>
    <property type="project" value="TreeGrafter"/>
</dbReference>
<evidence type="ECO:0000256" key="4">
    <source>
        <dbReference type="ARBA" id="ARBA00022737"/>
    </source>
</evidence>
<keyword evidence="4" id="KW-0677">Repeat</keyword>
<protein>
    <recommendedName>
        <fullName evidence="9">SRCR domain-containing protein</fullName>
    </recommendedName>
</protein>
<dbReference type="Pfam" id="PF00530">
    <property type="entry name" value="SRCR"/>
    <property type="match status" value="2"/>
</dbReference>
<dbReference type="AlphaFoldDB" id="A0AAD7R051"/>
<keyword evidence="11" id="KW-1185">Reference proteome</keyword>